<feature type="compositionally biased region" description="Low complexity" evidence="1">
    <location>
        <begin position="46"/>
        <end position="58"/>
    </location>
</feature>
<protein>
    <submittedName>
        <fullName evidence="2">Uncharacterized protein</fullName>
    </submittedName>
</protein>
<evidence type="ECO:0000256" key="1">
    <source>
        <dbReference type="SAM" id="MobiDB-lite"/>
    </source>
</evidence>
<evidence type="ECO:0000313" key="3">
    <source>
        <dbReference type="Proteomes" id="UP000494206"/>
    </source>
</evidence>
<accession>A0A8S1ELN8</accession>
<gene>
    <name evidence="2" type="ORF">CBOVIS_LOCUS3918</name>
</gene>
<comment type="caution">
    <text evidence="2">The sequence shown here is derived from an EMBL/GenBank/DDBJ whole genome shotgun (WGS) entry which is preliminary data.</text>
</comment>
<proteinExistence type="predicted"/>
<dbReference type="EMBL" id="CADEPM010000002">
    <property type="protein sequence ID" value="CAB3401122.1"/>
    <property type="molecule type" value="Genomic_DNA"/>
</dbReference>
<dbReference type="OrthoDB" id="5840490at2759"/>
<keyword evidence="3" id="KW-1185">Reference proteome</keyword>
<feature type="compositionally biased region" description="Low complexity" evidence="1">
    <location>
        <begin position="23"/>
        <end position="33"/>
    </location>
</feature>
<dbReference type="AlphaFoldDB" id="A0A8S1ELN8"/>
<reference evidence="2 3" key="1">
    <citation type="submission" date="2020-04" db="EMBL/GenBank/DDBJ databases">
        <authorList>
            <person name="Laetsch R D."/>
            <person name="Stevens L."/>
            <person name="Kumar S."/>
            <person name="Blaxter L. M."/>
        </authorList>
    </citation>
    <scope>NUCLEOTIDE SEQUENCE [LARGE SCALE GENOMIC DNA]</scope>
</reference>
<name>A0A8S1ELN8_9PELO</name>
<feature type="compositionally biased region" description="Polar residues" evidence="1">
    <location>
        <begin position="120"/>
        <end position="141"/>
    </location>
</feature>
<sequence length="320" mass="36376">MSSELWSLYKTAENRTGSAPMVSTPITPSSIRTSEVESSESQNERSASISVSSKIAKVQRVTPTKRETSSSSSGFSSPVRTAPEERRVTPRAPRTPQSDASSRLPESNSSRRPRQLPLISRTQPHPTQSRSTISSTVTPTRTLPRIPSATSSRRTYTRRRLFEEPTLLEQYQRSNSEPVIEHLNVSPMKDDAWIAACPPRIHLERNRPSFINRLEARQRIIRAAAQQRAAIEQKKRDAARAVALGHKSVESVRRELFADSTSIQAFYQRDMREITMKNIRRTDDYRGRIWNRMANVDRAANRIIAQSHNAVRFIFYEFGA</sequence>
<feature type="compositionally biased region" description="Polar residues" evidence="1">
    <location>
        <begin position="95"/>
        <end position="110"/>
    </location>
</feature>
<dbReference type="Proteomes" id="UP000494206">
    <property type="component" value="Unassembled WGS sequence"/>
</dbReference>
<feature type="region of interest" description="Disordered" evidence="1">
    <location>
        <begin position="1"/>
        <end position="158"/>
    </location>
</feature>
<organism evidence="2 3">
    <name type="scientific">Caenorhabditis bovis</name>
    <dbReference type="NCBI Taxonomy" id="2654633"/>
    <lineage>
        <taxon>Eukaryota</taxon>
        <taxon>Metazoa</taxon>
        <taxon>Ecdysozoa</taxon>
        <taxon>Nematoda</taxon>
        <taxon>Chromadorea</taxon>
        <taxon>Rhabditida</taxon>
        <taxon>Rhabditina</taxon>
        <taxon>Rhabditomorpha</taxon>
        <taxon>Rhabditoidea</taxon>
        <taxon>Rhabditidae</taxon>
        <taxon>Peloderinae</taxon>
        <taxon>Caenorhabditis</taxon>
    </lineage>
</organism>
<evidence type="ECO:0000313" key="2">
    <source>
        <dbReference type="EMBL" id="CAB3401122.1"/>
    </source>
</evidence>